<accession>A0A6L6GF29</accession>
<evidence type="ECO:0000313" key="3">
    <source>
        <dbReference type="Proteomes" id="UP000473854"/>
    </source>
</evidence>
<reference evidence="2 3" key="1">
    <citation type="submission" date="2019-11" db="EMBL/GenBank/DDBJ databases">
        <authorList>
            <person name="An D."/>
        </authorList>
    </citation>
    <scope>NUCLEOTIDE SEQUENCE [LARGE SCALE GENOMIC DNA]</scope>
    <source>
        <strain evidence="2 3">YIM 103518</strain>
    </source>
</reference>
<dbReference type="Gene3D" id="3.40.50.300">
    <property type="entry name" value="P-loop containing nucleotide triphosphate hydrolases"/>
    <property type="match status" value="2"/>
</dbReference>
<evidence type="ECO:0000259" key="1">
    <source>
        <dbReference type="Pfam" id="PF02463"/>
    </source>
</evidence>
<evidence type="ECO:0000313" key="2">
    <source>
        <dbReference type="EMBL" id="MTD11105.1"/>
    </source>
</evidence>
<organism evidence="2 3">
    <name type="scientific">Acinetobacter faecalis</name>
    <dbReference type="NCBI Taxonomy" id="2665161"/>
    <lineage>
        <taxon>Bacteria</taxon>
        <taxon>Pseudomonadati</taxon>
        <taxon>Pseudomonadota</taxon>
        <taxon>Gammaproteobacteria</taxon>
        <taxon>Moraxellales</taxon>
        <taxon>Moraxellaceae</taxon>
        <taxon>Acinetobacter</taxon>
    </lineage>
</organism>
<proteinExistence type="predicted"/>
<dbReference type="AlphaFoldDB" id="A0A6L6GF29"/>
<dbReference type="InterPro" id="IPR003395">
    <property type="entry name" value="RecF/RecN/SMC_N"/>
</dbReference>
<dbReference type="SUPFAM" id="SSF52540">
    <property type="entry name" value="P-loop containing nucleoside triphosphate hydrolases"/>
    <property type="match status" value="1"/>
</dbReference>
<dbReference type="EMBL" id="WLYL01000015">
    <property type="protein sequence ID" value="MTD11105.1"/>
    <property type="molecule type" value="Genomic_DNA"/>
</dbReference>
<dbReference type="Pfam" id="PF02463">
    <property type="entry name" value="SMC_N"/>
    <property type="match status" value="1"/>
</dbReference>
<dbReference type="InterPro" id="IPR027417">
    <property type="entry name" value="P-loop_NTPase"/>
</dbReference>
<dbReference type="RefSeq" id="WP_154772713.1">
    <property type="nucleotide sequence ID" value="NZ_WLYL01000015.1"/>
</dbReference>
<name>A0A6L6GF29_9GAMM</name>
<sequence length="787" mass="91240">MIQLQKVTFKNFKIFGNEPYIINFGQSNLILLDGPNGYGKTSVFDAIELALTGNISRLISVENRQIPTDIVVAHKGNENIEITIEFIDENSRVKIFQRKLKNNPPNALKKISKFTELWELHEIIDEKLIASSQSKLEQYFDSKDFARDFLLFHYVQQEETSQFLKTKNEAKRAEELAQLFGNTLEADEKLNKLIDIQKKITLAKKPIEAQIQYIKDTYKIDNETKNTIESFQQHSYAFPELIKNNKFPFWDLPSISDFTKEKLNIALDEISSIKNLIKYQNFFIRNRSFENAIQQREYLALYLGYYKSLEQYDFYLNKDKTNQLIENTYNILNSGDLKSIQSSLNLETIYKTLGLEDHHSFENSLQALISEETKTNGLNSIYTELIKYHDEISSNIKNIPEESKCILCGHDYLDHDSLAHTIAKHKLILQSELSDKDKILVKIRNTFNDFHLRPLIKACQIYQDQNTAISHENLQSLTKALTNKDLLDRIHKWLLTEKIEYNDLIVNTFPALGGTAHITEATNQLCVRIHTAIGIIPEGYLEANESNAFDRFYREYFNNSQDQLAQAQTLIFDQKENYLQSLYLNSLTEIYKQLASLGQKFNLLDKALIDVTRLITSVKSKIRQYRKKLITEIEIPFYIYSGKILQTHQAGLGHGVFIKDPTGDDELRNVRLVSNWESDHDILNTMSSGQISAVVIALTLALHRVYSTKFSTILIDDPVQTMDDINMSSLVEVLRNDFSNKQIILSTHEDKVARYFTYKFLKYSKNVKSVNLMQRKEHVLSNNYVYN</sequence>
<gene>
    <name evidence="2" type="ORF">GIX10_06585</name>
</gene>
<dbReference type="PANTHER" id="PTHR32114:SF2">
    <property type="entry name" value="ABC TRANSPORTER ABCH.3"/>
    <property type="match status" value="1"/>
</dbReference>
<dbReference type="PANTHER" id="PTHR32114">
    <property type="entry name" value="ABC TRANSPORTER ABCH.3"/>
    <property type="match status" value="1"/>
</dbReference>
<feature type="domain" description="RecF/RecN/SMC N-terminal" evidence="1">
    <location>
        <begin position="4"/>
        <end position="753"/>
    </location>
</feature>
<comment type="caution">
    <text evidence="2">The sequence shown here is derived from an EMBL/GenBank/DDBJ whole genome shotgun (WGS) entry which is preliminary data.</text>
</comment>
<dbReference type="Proteomes" id="UP000473854">
    <property type="component" value="Unassembled WGS sequence"/>
</dbReference>
<protein>
    <submittedName>
        <fullName evidence="2">AAA family ATPase</fullName>
    </submittedName>
</protein>